<dbReference type="SUPFAM" id="SSF56059">
    <property type="entry name" value="Glutathione synthetase ATP-binding domain-like"/>
    <property type="match status" value="1"/>
</dbReference>
<dbReference type="Gene3D" id="2.40.50.100">
    <property type="match status" value="1"/>
</dbReference>
<dbReference type="SUPFAM" id="SSF52440">
    <property type="entry name" value="PreATP-grasp domain"/>
    <property type="match status" value="1"/>
</dbReference>
<dbReference type="FunFam" id="3.30.470.20:FF:000028">
    <property type="entry name" value="Methylcrotonoyl-CoA carboxylase subunit alpha, mitochondrial"/>
    <property type="match status" value="1"/>
</dbReference>
<evidence type="ECO:0000259" key="8">
    <source>
        <dbReference type="PROSITE" id="PS50968"/>
    </source>
</evidence>
<evidence type="ECO:0000256" key="1">
    <source>
        <dbReference type="ARBA" id="ARBA00001953"/>
    </source>
</evidence>
<dbReference type="SUPFAM" id="SSF51230">
    <property type="entry name" value="Single hybrid motif"/>
    <property type="match status" value="1"/>
</dbReference>
<dbReference type="FunFam" id="3.30.1490.20:FF:000003">
    <property type="entry name" value="acetyl-CoA carboxylase isoform X1"/>
    <property type="match status" value="1"/>
</dbReference>
<dbReference type="PROSITE" id="PS50968">
    <property type="entry name" value="BIOTINYL_LIPOYL"/>
    <property type="match status" value="1"/>
</dbReference>
<dbReference type="OrthoDB" id="9763189at2"/>
<comment type="caution">
    <text evidence="11">The sequence shown here is derived from an EMBL/GenBank/DDBJ whole genome shotgun (WGS) entry which is preliminary data.</text>
</comment>
<feature type="domain" description="Biotin carboxylation" evidence="10">
    <location>
        <begin position="2"/>
        <end position="447"/>
    </location>
</feature>
<dbReference type="InterPro" id="IPR050856">
    <property type="entry name" value="Biotin_carboxylase_complex"/>
</dbReference>
<organism evidence="11 12">
    <name type="scientific">Aliishimia ponticola</name>
    <dbReference type="NCBI Taxonomy" id="2499833"/>
    <lineage>
        <taxon>Bacteria</taxon>
        <taxon>Pseudomonadati</taxon>
        <taxon>Pseudomonadota</taxon>
        <taxon>Alphaproteobacteria</taxon>
        <taxon>Rhodobacterales</taxon>
        <taxon>Paracoccaceae</taxon>
        <taxon>Aliishimia</taxon>
    </lineage>
</organism>
<dbReference type="FunFam" id="2.40.50.100:FF:000003">
    <property type="entry name" value="Acetyl-CoA carboxylase biotin carboxyl carrier protein"/>
    <property type="match status" value="1"/>
</dbReference>
<evidence type="ECO:0000256" key="5">
    <source>
        <dbReference type="ARBA" id="ARBA00022946"/>
    </source>
</evidence>
<dbReference type="GO" id="GO:0016874">
    <property type="term" value="F:ligase activity"/>
    <property type="evidence" value="ECO:0007669"/>
    <property type="project" value="UniProtKB-KW"/>
</dbReference>
<evidence type="ECO:0000259" key="10">
    <source>
        <dbReference type="PROSITE" id="PS50979"/>
    </source>
</evidence>
<comment type="cofactor">
    <cofactor evidence="1">
        <name>biotin</name>
        <dbReference type="ChEBI" id="CHEBI:57586"/>
    </cofactor>
</comment>
<feature type="domain" description="Lipoyl-binding" evidence="8">
    <location>
        <begin position="577"/>
        <end position="655"/>
    </location>
</feature>
<dbReference type="Pfam" id="PF00289">
    <property type="entry name" value="Biotin_carb_N"/>
    <property type="match status" value="1"/>
</dbReference>
<dbReference type="Gene3D" id="3.30.470.20">
    <property type="entry name" value="ATP-grasp fold, B domain"/>
    <property type="match status" value="1"/>
</dbReference>
<dbReference type="InterPro" id="IPR005482">
    <property type="entry name" value="Biotin_COase_C"/>
</dbReference>
<dbReference type="Pfam" id="PF02786">
    <property type="entry name" value="CPSase_L_D2"/>
    <property type="match status" value="1"/>
</dbReference>
<dbReference type="Proteomes" id="UP000306602">
    <property type="component" value="Unassembled WGS sequence"/>
</dbReference>
<sequence length="658" mass="69515">MALSSLLIANRGEIACRIIRTARARGMRTIAVYSDADRDAPHVRLADEAVRLGPGPATDSYLRGDAVIEAARRTRAAAIHPGYGFLSENADFARDVAAAGLVFIGPPAEAIRAMGNKAEAKRLMMAAGVPCIPGYEGADQSDTGLAEQAKQIGLPVMIKAAAGGGGRGMRLVHRTEELPSAIARARSEAENAFGSGELILEKAIASARHVEFQIMADAHGQVIHLGERDCSVQRRHQKVIEEAPCPVMTPDLRARMGTAAMDAARAVAYCGAGTVEFLLGDDGAFYFLEMNTRLQVEHPVTELVTGLDLVDLQLTVASGAHLPISQEDVALTGHAIEVRLYAEDPQNDYLPATGKIDLWRPAQGDGLRVDDGIASGQEISPFYDAMLAKIIAHGSTRDMARTRLIHGVESSVLFGLQTNTAFLADLLAHPVLAEGKATTGLLDDAYPAGFKEPKVSAAHLALAAACLAQDARDRSFARAGYVAAEQLGWASAPMPPARWTLICQGMEQDVHIEAMPQGWAIQVAAASVLVEGLCCHDNSCSAVVDGIRMTCPVHLARNMVSLAVGAQRFDVLRHRAGTQSNAAAGSGQIMAPMPGLVQDVCVQPGQAVAQGDTLIVLEAMKMQHQLTAPFDGTVTAVHAAAQSQVPSGSVLVELSARD</sequence>
<dbReference type="PROSITE" id="PS00867">
    <property type="entry name" value="CPSASE_2"/>
    <property type="match status" value="1"/>
</dbReference>
<dbReference type="CDD" id="cd06850">
    <property type="entry name" value="biotinyl_domain"/>
    <property type="match status" value="1"/>
</dbReference>
<keyword evidence="3 7" id="KW-0547">Nucleotide-binding</keyword>
<dbReference type="InterPro" id="IPR011054">
    <property type="entry name" value="Rudment_hybrid_motif"/>
</dbReference>
<dbReference type="SMART" id="SM00878">
    <property type="entry name" value="Biotin_carb_C"/>
    <property type="match status" value="1"/>
</dbReference>
<evidence type="ECO:0000256" key="4">
    <source>
        <dbReference type="ARBA" id="ARBA00022840"/>
    </source>
</evidence>
<dbReference type="FunFam" id="3.40.50.20:FF:000010">
    <property type="entry name" value="Propionyl-CoA carboxylase subunit alpha"/>
    <property type="match status" value="1"/>
</dbReference>
<dbReference type="Pfam" id="PF00364">
    <property type="entry name" value="Biotin_lipoyl"/>
    <property type="match status" value="1"/>
</dbReference>
<keyword evidence="5" id="KW-0809">Transit peptide</keyword>
<keyword evidence="6" id="KW-0092">Biotin</keyword>
<dbReference type="InterPro" id="IPR011764">
    <property type="entry name" value="Biotin_carboxylation_dom"/>
</dbReference>
<dbReference type="EMBL" id="SRKY01000001">
    <property type="protein sequence ID" value="THH39157.1"/>
    <property type="molecule type" value="Genomic_DNA"/>
</dbReference>
<dbReference type="Pfam" id="PF02785">
    <property type="entry name" value="Biotin_carb_C"/>
    <property type="match status" value="1"/>
</dbReference>
<accession>A0A4S4NK56</accession>
<dbReference type="PANTHER" id="PTHR18866:SF33">
    <property type="entry name" value="METHYLCROTONOYL-COA CARBOXYLASE SUBUNIT ALPHA, MITOCHONDRIAL-RELATED"/>
    <property type="match status" value="1"/>
</dbReference>
<dbReference type="GO" id="GO:0005524">
    <property type="term" value="F:ATP binding"/>
    <property type="evidence" value="ECO:0007669"/>
    <property type="project" value="UniProtKB-UniRule"/>
</dbReference>
<dbReference type="InterPro" id="IPR005481">
    <property type="entry name" value="BC-like_N"/>
</dbReference>
<dbReference type="InterPro" id="IPR011053">
    <property type="entry name" value="Single_hybrid_motif"/>
</dbReference>
<dbReference type="PROSITE" id="PS00188">
    <property type="entry name" value="BIOTIN"/>
    <property type="match status" value="1"/>
</dbReference>
<evidence type="ECO:0000256" key="7">
    <source>
        <dbReference type="PROSITE-ProRule" id="PRU00409"/>
    </source>
</evidence>
<evidence type="ECO:0000256" key="2">
    <source>
        <dbReference type="ARBA" id="ARBA00022598"/>
    </source>
</evidence>
<dbReference type="InterPro" id="IPR016185">
    <property type="entry name" value="PreATP-grasp_dom_sf"/>
</dbReference>
<dbReference type="InterPro" id="IPR001882">
    <property type="entry name" value="Biotin_BS"/>
</dbReference>
<dbReference type="SUPFAM" id="SSF51246">
    <property type="entry name" value="Rudiment single hybrid motif"/>
    <property type="match status" value="1"/>
</dbReference>
<gene>
    <name evidence="11" type="ORF">E4Z66_00050</name>
</gene>
<dbReference type="InterPro" id="IPR000089">
    <property type="entry name" value="Biotin_lipoyl"/>
</dbReference>
<proteinExistence type="predicted"/>
<dbReference type="InterPro" id="IPR005479">
    <property type="entry name" value="CPAse_ATP-bd"/>
</dbReference>
<evidence type="ECO:0000256" key="6">
    <source>
        <dbReference type="ARBA" id="ARBA00023267"/>
    </source>
</evidence>
<name>A0A4S4NK56_9RHOB</name>
<protein>
    <submittedName>
        <fullName evidence="11">ATP-grasp domain-containing protein</fullName>
    </submittedName>
</protein>
<dbReference type="GO" id="GO:0046872">
    <property type="term" value="F:metal ion binding"/>
    <property type="evidence" value="ECO:0007669"/>
    <property type="project" value="InterPro"/>
</dbReference>
<dbReference type="PROSITE" id="PS50975">
    <property type="entry name" value="ATP_GRASP"/>
    <property type="match status" value="1"/>
</dbReference>
<evidence type="ECO:0000313" key="11">
    <source>
        <dbReference type="EMBL" id="THH39157.1"/>
    </source>
</evidence>
<dbReference type="PANTHER" id="PTHR18866">
    <property type="entry name" value="CARBOXYLASE:PYRUVATE/ACETYL-COA/PROPIONYL-COA CARBOXYLASE"/>
    <property type="match status" value="1"/>
</dbReference>
<evidence type="ECO:0000256" key="3">
    <source>
        <dbReference type="ARBA" id="ARBA00022741"/>
    </source>
</evidence>
<dbReference type="PROSITE" id="PS50979">
    <property type="entry name" value="BC"/>
    <property type="match status" value="1"/>
</dbReference>
<evidence type="ECO:0000259" key="9">
    <source>
        <dbReference type="PROSITE" id="PS50975"/>
    </source>
</evidence>
<feature type="domain" description="ATP-grasp" evidence="9">
    <location>
        <begin position="121"/>
        <end position="318"/>
    </location>
</feature>
<evidence type="ECO:0000313" key="12">
    <source>
        <dbReference type="Proteomes" id="UP000306602"/>
    </source>
</evidence>
<dbReference type="InterPro" id="IPR011761">
    <property type="entry name" value="ATP-grasp"/>
</dbReference>
<dbReference type="AlphaFoldDB" id="A0A4S4NK56"/>
<keyword evidence="2" id="KW-0436">Ligase</keyword>
<reference evidence="11 12" key="1">
    <citation type="submission" date="2019-04" db="EMBL/GenBank/DDBJ databases">
        <title>Shimia ponticola sp. nov., isolated from seawater.</title>
        <authorList>
            <person name="Kim Y.-O."/>
            <person name="Yoon J.-H."/>
        </authorList>
    </citation>
    <scope>NUCLEOTIDE SEQUENCE [LARGE SCALE GENOMIC DNA]</scope>
    <source>
        <strain evidence="11 12">MYP11</strain>
    </source>
</reference>
<keyword evidence="12" id="KW-1185">Reference proteome</keyword>
<keyword evidence="4 7" id="KW-0067">ATP-binding</keyword>